<dbReference type="Pfam" id="PF00381">
    <property type="entry name" value="PTS-HPr"/>
    <property type="match status" value="1"/>
</dbReference>
<keyword evidence="11" id="KW-0479">Metal-binding</keyword>
<dbReference type="GO" id="GO:0016301">
    <property type="term" value="F:kinase activity"/>
    <property type="evidence" value="ECO:0007669"/>
    <property type="project" value="UniProtKB-KW"/>
</dbReference>
<evidence type="ECO:0000313" key="16">
    <source>
        <dbReference type="EMBL" id="QBE62743.1"/>
    </source>
</evidence>
<dbReference type="Pfam" id="PF02896">
    <property type="entry name" value="PEP-utilizers_C"/>
    <property type="match status" value="1"/>
</dbReference>
<evidence type="ECO:0000256" key="12">
    <source>
        <dbReference type="ARBA" id="ARBA00022777"/>
    </source>
</evidence>
<dbReference type="AlphaFoldDB" id="A0A4V0Z3A3"/>
<dbReference type="InterPro" id="IPR008279">
    <property type="entry name" value="PEP-util_enz_mobile_dom"/>
</dbReference>
<dbReference type="GO" id="GO:0008965">
    <property type="term" value="F:phosphoenolpyruvate-protein phosphotransferase activity"/>
    <property type="evidence" value="ECO:0007669"/>
    <property type="project" value="UniProtKB-EC"/>
</dbReference>
<comment type="cofactor">
    <cofactor evidence="2">
        <name>Mg(2+)</name>
        <dbReference type="ChEBI" id="CHEBI:18420"/>
    </cofactor>
</comment>
<dbReference type="PANTHER" id="PTHR46244">
    <property type="entry name" value="PHOSPHOENOLPYRUVATE-PROTEIN PHOSPHOTRANSFERASE"/>
    <property type="match status" value="1"/>
</dbReference>
<evidence type="ECO:0000256" key="6">
    <source>
        <dbReference type="ARBA" id="ARBA00022448"/>
    </source>
</evidence>
<name>A0A4V0Z3A3_9BURK</name>
<evidence type="ECO:0000256" key="7">
    <source>
        <dbReference type="ARBA" id="ARBA00022490"/>
    </source>
</evidence>
<keyword evidence="10" id="KW-0598">Phosphotransferase system</keyword>
<evidence type="ECO:0000256" key="11">
    <source>
        <dbReference type="ARBA" id="ARBA00022723"/>
    </source>
</evidence>
<evidence type="ECO:0000256" key="13">
    <source>
        <dbReference type="ARBA" id="ARBA00022842"/>
    </source>
</evidence>
<dbReference type="InterPro" id="IPR035895">
    <property type="entry name" value="HPr-like_sf"/>
</dbReference>
<dbReference type="InterPro" id="IPR023151">
    <property type="entry name" value="PEP_util_CS"/>
</dbReference>
<dbReference type="SUPFAM" id="SSF51621">
    <property type="entry name" value="Phosphoenolpyruvate/pyruvate domain"/>
    <property type="match status" value="1"/>
</dbReference>
<evidence type="ECO:0000256" key="3">
    <source>
        <dbReference type="ARBA" id="ARBA00004496"/>
    </source>
</evidence>
<dbReference type="EMBL" id="CP035913">
    <property type="protein sequence ID" value="QBE62743.1"/>
    <property type="molecule type" value="Genomic_DNA"/>
</dbReference>
<keyword evidence="8" id="KW-0762">Sugar transport</keyword>
<dbReference type="InterPro" id="IPR006318">
    <property type="entry name" value="PTS_EI-like"/>
</dbReference>
<dbReference type="Proteomes" id="UP000290637">
    <property type="component" value="Chromosome"/>
</dbReference>
<evidence type="ECO:0000313" key="17">
    <source>
        <dbReference type="Proteomes" id="UP000290637"/>
    </source>
</evidence>
<dbReference type="OrthoDB" id="9765468at2"/>
<dbReference type="InterPro" id="IPR000121">
    <property type="entry name" value="PEP_util_C"/>
</dbReference>
<dbReference type="InterPro" id="IPR011055">
    <property type="entry name" value="Dup_hybrid_motif"/>
</dbReference>
<dbReference type="PROSITE" id="PS51093">
    <property type="entry name" value="PTS_EIIA_TYPE_1"/>
    <property type="match status" value="1"/>
</dbReference>
<dbReference type="InterPro" id="IPR050499">
    <property type="entry name" value="PEP-utilizing_PTS_enzyme"/>
</dbReference>
<proteinExistence type="inferred from homology"/>
<keyword evidence="13" id="KW-0460">Magnesium</keyword>
<dbReference type="SUPFAM" id="SSF52009">
    <property type="entry name" value="Phosphohistidine domain"/>
    <property type="match status" value="1"/>
</dbReference>
<evidence type="ECO:0000256" key="2">
    <source>
        <dbReference type="ARBA" id="ARBA00001946"/>
    </source>
</evidence>
<keyword evidence="7" id="KW-0963">Cytoplasm</keyword>
<dbReference type="InterPro" id="IPR036618">
    <property type="entry name" value="PtsI_HPr-bd_sf"/>
</dbReference>
<comment type="similarity">
    <text evidence="4">Belongs to the PEP-utilizing enzyme family.</text>
</comment>
<dbReference type="NCBIfam" id="TIGR00830">
    <property type="entry name" value="PTBA"/>
    <property type="match status" value="1"/>
</dbReference>
<comment type="subcellular location">
    <subcellularLocation>
        <location evidence="3">Cytoplasm</location>
    </subcellularLocation>
</comment>
<dbReference type="Pfam" id="PF00391">
    <property type="entry name" value="PEP-utilizers"/>
    <property type="match status" value="1"/>
</dbReference>
<dbReference type="PANTHER" id="PTHR46244:SF6">
    <property type="entry name" value="PHOSPHOENOLPYRUVATE-PROTEIN PHOSPHOTRANSFERASE"/>
    <property type="match status" value="1"/>
</dbReference>
<dbReference type="SUPFAM" id="SSF47831">
    <property type="entry name" value="Enzyme I of the PEP:sugar phosphotransferase system HPr-binding (sub)domain"/>
    <property type="match status" value="1"/>
</dbReference>
<reference evidence="16 17" key="1">
    <citation type="submission" date="2019-02" db="EMBL/GenBank/DDBJ databases">
        <title>Draft Genome Sequences of Six Type Strains of the Genus Massilia.</title>
        <authorList>
            <person name="Miess H."/>
            <person name="Frediansyhah A."/>
            <person name="Gross H."/>
        </authorList>
    </citation>
    <scope>NUCLEOTIDE SEQUENCE [LARGE SCALE GENOMIC DNA]</scope>
    <source>
        <strain evidence="16 17">DSM 17473</strain>
    </source>
</reference>
<dbReference type="InterPro" id="IPR036637">
    <property type="entry name" value="Phosphohistidine_dom_sf"/>
</dbReference>
<feature type="domain" description="HPr" evidence="15">
    <location>
        <begin position="179"/>
        <end position="266"/>
    </location>
</feature>
<keyword evidence="16" id="KW-0670">Pyruvate</keyword>
<evidence type="ECO:0000259" key="15">
    <source>
        <dbReference type="PROSITE" id="PS51350"/>
    </source>
</evidence>
<evidence type="ECO:0000256" key="10">
    <source>
        <dbReference type="ARBA" id="ARBA00022683"/>
    </source>
</evidence>
<gene>
    <name evidence="16" type="primary">ptsP</name>
    <name evidence="16" type="ORF">EWM63_06960</name>
</gene>
<dbReference type="EC" id="2.7.3.9" evidence="5"/>
<dbReference type="PROSITE" id="PS51350">
    <property type="entry name" value="PTS_HPR_DOM"/>
    <property type="match status" value="1"/>
</dbReference>
<dbReference type="InterPro" id="IPR000032">
    <property type="entry name" value="HPr-like"/>
</dbReference>
<dbReference type="InterPro" id="IPR001020">
    <property type="entry name" value="PTS_HPr_His_P_site"/>
</dbReference>
<dbReference type="PRINTS" id="PR01736">
    <property type="entry name" value="PHPHTRNFRASE"/>
</dbReference>
<evidence type="ECO:0000256" key="5">
    <source>
        <dbReference type="ARBA" id="ARBA00012232"/>
    </source>
</evidence>
<dbReference type="SUPFAM" id="SSF51261">
    <property type="entry name" value="Duplicated hybrid motif"/>
    <property type="match status" value="1"/>
</dbReference>
<sequence length="846" mass="87733">MTTQPRLRTSPIVLLAPLTGRVVPLPDVPDPVFSGGMLGDGIGIDPAEGRLLAPCDGVVSQLAGTGHALTITSEEGAEVLLHIGIDTVELGGEGFHALVAEGARVHAGDLLVEFDLATVRRKARSAVSVVAIANGDAYHIDQRADGDVTAGQAPLLTVRWASGTEQSAAAPPLPGEGPALRRSVRLTAPGGLHARPAARARHAARGLDARVEVLFGDRRAPVDSVVALLGLGAGEGTIVELLATGSQAALAVDAVARELVRAIDAETADAPPAALPRSGDAAALPPHVLAGVCAAPGIAIGPLVHAGVGVIDVPEFATGTAADEDHRLDLALAAADAGLTALVRNAPAAADIFAVHRVLLEDPVLLDAAREHVSFGKSAGYAWRSAIRAQAGVLARLDDPLLAGRAADLRDVEQRVLHALGHAPSPRGTLPDGAVLAADDFTPSDLAALDRERVAALVMARGGATSHAAIIARHLGIPALVAVGDALHAIRNETQVVVDATAGRIDFAPAALEIERARTERQRLANVRSTNRQAAGEATATRDGRHIEVAANIATNGDARDAVDHGADAVGLLRTELLFMHRQAAPGIAEHRAAYQEIVDTLQGRSAIIRTLDVGADKSVGYLALPPEQNPALGLRGIRLAQVRPDLLDDQLRGLLAVQPFGRVRIMLPMVTDVPELLRIRARIDELAEAIGRTARIEVGVMIEVPAAALLADQLARHADFLSIGTNDLTQYTLAMDRGHPALAAQADSLHPAVLRLVDATVRGAAQHGKWVGVCGAMAADPDAVPVLVGLGVSELSVAPLAVPDVKARVRGLDYTQCRRVAAELLSLASATEVRAASRVAWPHRG</sequence>
<dbReference type="KEGG" id="plue:EWM63_06960"/>
<dbReference type="GO" id="GO:0005737">
    <property type="term" value="C:cytoplasm"/>
    <property type="evidence" value="ECO:0007669"/>
    <property type="project" value="UniProtKB-SubCell"/>
</dbReference>
<dbReference type="Gene3D" id="1.10.274.10">
    <property type="entry name" value="PtsI, HPr-binding domain"/>
    <property type="match status" value="1"/>
</dbReference>
<evidence type="ECO:0000256" key="8">
    <source>
        <dbReference type="ARBA" id="ARBA00022597"/>
    </source>
</evidence>
<organism evidence="16 17">
    <name type="scientific">Pseudoduganella lutea</name>
    <dbReference type="NCBI Taxonomy" id="321985"/>
    <lineage>
        <taxon>Bacteria</taxon>
        <taxon>Pseudomonadati</taxon>
        <taxon>Pseudomonadota</taxon>
        <taxon>Betaproteobacteria</taxon>
        <taxon>Burkholderiales</taxon>
        <taxon>Oxalobacteraceae</taxon>
        <taxon>Telluria group</taxon>
        <taxon>Pseudoduganella</taxon>
    </lineage>
</organism>
<dbReference type="SUPFAM" id="SSF55594">
    <property type="entry name" value="HPr-like"/>
    <property type="match status" value="1"/>
</dbReference>
<dbReference type="GO" id="GO:0009401">
    <property type="term" value="P:phosphoenolpyruvate-dependent sugar phosphotransferase system"/>
    <property type="evidence" value="ECO:0007669"/>
    <property type="project" value="UniProtKB-KW"/>
</dbReference>
<dbReference type="RefSeq" id="WP_130185877.1">
    <property type="nucleotide sequence ID" value="NZ_CP035913.1"/>
</dbReference>
<dbReference type="Gene3D" id="3.30.1340.10">
    <property type="entry name" value="HPr-like"/>
    <property type="match status" value="1"/>
</dbReference>
<dbReference type="InterPro" id="IPR008731">
    <property type="entry name" value="PTS_EIN"/>
</dbReference>
<dbReference type="InterPro" id="IPR001127">
    <property type="entry name" value="PTS_EIIA_1_perm"/>
</dbReference>
<dbReference type="PROSITE" id="PS00742">
    <property type="entry name" value="PEP_ENZYMES_2"/>
    <property type="match status" value="1"/>
</dbReference>
<keyword evidence="6" id="KW-0813">Transport</keyword>
<dbReference type="InterPro" id="IPR018274">
    <property type="entry name" value="PEP_util_AS"/>
</dbReference>
<keyword evidence="12" id="KW-0418">Kinase</keyword>
<feature type="domain" description="PTS EIIA type-1" evidence="14">
    <location>
        <begin position="30"/>
        <end position="134"/>
    </location>
</feature>
<dbReference type="PROSITE" id="PS00369">
    <property type="entry name" value="PTS_HPR_HIS"/>
    <property type="match status" value="1"/>
</dbReference>
<comment type="catalytic activity">
    <reaction evidence="1">
        <text>L-histidyl-[protein] + phosphoenolpyruvate = N(pros)-phospho-L-histidyl-[protein] + pyruvate</text>
        <dbReference type="Rhea" id="RHEA:23880"/>
        <dbReference type="Rhea" id="RHEA-COMP:9745"/>
        <dbReference type="Rhea" id="RHEA-COMP:9746"/>
        <dbReference type="ChEBI" id="CHEBI:15361"/>
        <dbReference type="ChEBI" id="CHEBI:29979"/>
        <dbReference type="ChEBI" id="CHEBI:58702"/>
        <dbReference type="ChEBI" id="CHEBI:64837"/>
        <dbReference type="EC" id="2.7.3.9"/>
    </reaction>
</comment>
<keyword evidence="9 16" id="KW-0808">Transferase</keyword>
<dbReference type="Gene3D" id="3.20.20.60">
    <property type="entry name" value="Phosphoenolpyruvate-binding domains"/>
    <property type="match status" value="1"/>
</dbReference>
<protein>
    <recommendedName>
        <fullName evidence="5">phosphoenolpyruvate--protein phosphotransferase</fullName>
        <ecNumber evidence="5">2.7.3.9</ecNumber>
    </recommendedName>
</protein>
<evidence type="ECO:0000256" key="4">
    <source>
        <dbReference type="ARBA" id="ARBA00007837"/>
    </source>
</evidence>
<dbReference type="PROSITE" id="PS00371">
    <property type="entry name" value="PTS_EIIA_TYPE_1_HIS"/>
    <property type="match status" value="1"/>
</dbReference>
<dbReference type="Pfam" id="PF05524">
    <property type="entry name" value="PEP-utilisers_N"/>
    <property type="match status" value="1"/>
</dbReference>
<dbReference type="FunFam" id="2.70.70.10:FF:000001">
    <property type="entry name" value="PTS system glucose-specific IIA component"/>
    <property type="match status" value="1"/>
</dbReference>
<evidence type="ECO:0000259" key="14">
    <source>
        <dbReference type="PROSITE" id="PS51093"/>
    </source>
</evidence>
<dbReference type="Gene3D" id="2.70.70.10">
    <property type="entry name" value="Glucose Permease (Domain IIA)"/>
    <property type="match status" value="1"/>
</dbReference>
<dbReference type="GO" id="GO:0046872">
    <property type="term" value="F:metal ion binding"/>
    <property type="evidence" value="ECO:0007669"/>
    <property type="project" value="UniProtKB-KW"/>
</dbReference>
<dbReference type="InterPro" id="IPR015813">
    <property type="entry name" value="Pyrv/PenolPyrv_kinase-like_dom"/>
</dbReference>
<keyword evidence="17" id="KW-1185">Reference proteome</keyword>
<dbReference type="InterPro" id="IPR040442">
    <property type="entry name" value="Pyrv_kinase-like_dom_sf"/>
</dbReference>
<evidence type="ECO:0000256" key="1">
    <source>
        <dbReference type="ARBA" id="ARBA00000683"/>
    </source>
</evidence>
<dbReference type="Pfam" id="PF00358">
    <property type="entry name" value="PTS_EIIA_1"/>
    <property type="match status" value="1"/>
</dbReference>
<accession>A0A4V0Z3A3</accession>
<dbReference type="Gene3D" id="3.50.30.10">
    <property type="entry name" value="Phosphohistidine domain"/>
    <property type="match status" value="1"/>
</dbReference>
<dbReference type="PROSITE" id="PS00370">
    <property type="entry name" value="PEP_ENZYMES_PHOS_SITE"/>
    <property type="match status" value="1"/>
</dbReference>
<evidence type="ECO:0000256" key="9">
    <source>
        <dbReference type="ARBA" id="ARBA00022679"/>
    </source>
</evidence>
<dbReference type="NCBIfam" id="TIGR01417">
    <property type="entry name" value="PTS_I_fam"/>
    <property type="match status" value="1"/>
</dbReference>